<keyword evidence="2" id="KW-1185">Reference proteome</keyword>
<dbReference type="InParanoid" id="W2RJC2"/>
<dbReference type="AlphaFoldDB" id="W2RJC2"/>
<protein>
    <submittedName>
        <fullName evidence="1">Uncharacterized protein</fullName>
    </submittedName>
</protein>
<accession>W2RJC2</accession>
<organism evidence="1 2">
    <name type="scientific">Cyphellophora europaea (strain CBS 101466)</name>
    <name type="common">Phialophora europaea</name>
    <dbReference type="NCBI Taxonomy" id="1220924"/>
    <lineage>
        <taxon>Eukaryota</taxon>
        <taxon>Fungi</taxon>
        <taxon>Dikarya</taxon>
        <taxon>Ascomycota</taxon>
        <taxon>Pezizomycotina</taxon>
        <taxon>Eurotiomycetes</taxon>
        <taxon>Chaetothyriomycetidae</taxon>
        <taxon>Chaetothyriales</taxon>
        <taxon>Cyphellophoraceae</taxon>
        <taxon>Cyphellophora</taxon>
    </lineage>
</organism>
<dbReference type="RefSeq" id="XP_008721410.1">
    <property type="nucleotide sequence ID" value="XM_008723188.1"/>
</dbReference>
<dbReference type="EMBL" id="KB822725">
    <property type="protein sequence ID" value="ETN36592.1"/>
    <property type="molecule type" value="Genomic_DNA"/>
</dbReference>
<proteinExistence type="predicted"/>
<dbReference type="HOGENOM" id="CLU_2812277_0_0_1"/>
<dbReference type="GeneID" id="19976209"/>
<name>W2RJC2_CYPE1</name>
<sequence length="67" mass="7293">MLLVCAVHSVSRLAMVFRKVCARVSAGRVRRGQTAMAESCSPEMTVPGKQPVQACCTPLVREQCMEP</sequence>
<dbReference type="VEuPathDB" id="FungiDB:HMPREF1541_08870"/>
<gene>
    <name evidence="1" type="ORF">HMPREF1541_08870</name>
</gene>
<reference evidence="1 2" key="1">
    <citation type="submission" date="2013-03" db="EMBL/GenBank/DDBJ databases">
        <title>The Genome Sequence of Phialophora europaea CBS 101466.</title>
        <authorList>
            <consortium name="The Broad Institute Genomics Platform"/>
            <person name="Cuomo C."/>
            <person name="de Hoog S."/>
            <person name="Gorbushina A."/>
            <person name="Walker B."/>
            <person name="Young S.K."/>
            <person name="Zeng Q."/>
            <person name="Gargeya S."/>
            <person name="Fitzgerald M."/>
            <person name="Haas B."/>
            <person name="Abouelleil A."/>
            <person name="Allen A.W."/>
            <person name="Alvarado L."/>
            <person name="Arachchi H.M."/>
            <person name="Berlin A.M."/>
            <person name="Chapman S.B."/>
            <person name="Gainer-Dewar J."/>
            <person name="Goldberg J."/>
            <person name="Griggs A."/>
            <person name="Gujja S."/>
            <person name="Hansen M."/>
            <person name="Howarth C."/>
            <person name="Imamovic A."/>
            <person name="Ireland A."/>
            <person name="Larimer J."/>
            <person name="McCowan C."/>
            <person name="Murphy C."/>
            <person name="Pearson M."/>
            <person name="Poon T.W."/>
            <person name="Priest M."/>
            <person name="Roberts A."/>
            <person name="Saif S."/>
            <person name="Shea T."/>
            <person name="Sisk P."/>
            <person name="Sykes S."/>
            <person name="Wortman J."/>
            <person name="Nusbaum C."/>
            <person name="Birren B."/>
        </authorList>
    </citation>
    <scope>NUCLEOTIDE SEQUENCE [LARGE SCALE GENOMIC DNA]</scope>
    <source>
        <strain evidence="1 2">CBS 101466</strain>
    </source>
</reference>
<evidence type="ECO:0000313" key="1">
    <source>
        <dbReference type="EMBL" id="ETN36592.1"/>
    </source>
</evidence>
<dbReference type="Proteomes" id="UP000030752">
    <property type="component" value="Unassembled WGS sequence"/>
</dbReference>
<evidence type="ECO:0000313" key="2">
    <source>
        <dbReference type="Proteomes" id="UP000030752"/>
    </source>
</evidence>